<dbReference type="EMBL" id="LIHL02000007">
    <property type="protein sequence ID" value="KAF5465365.1"/>
    <property type="molecule type" value="Genomic_DNA"/>
</dbReference>
<gene>
    <name evidence="2" type="ORF">F2P56_015381</name>
</gene>
<dbReference type="Gramene" id="Jr07_17540_p1">
    <property type="protein sequence ID" value="cds.Jr07_17540_p1"/>
    <property type="gene ID" value="Jr07_17540"/>
</dbReference>
<name>A0A834CTL1_JUGRE</name>
<feature type="compositionally biased region" description="Acidic residues" evidence="1">
    <location>
        <begin position="113"/>
        <end position="124"/>
    </location>
</feature>
<reference evidence="2" key="2">
    <citation type="submission" date="2020-03" db="EMBL/GenBank/DDBJ databases">
        <title>Walnut 2.0.</title>
        <authorList>
            <person name="Marrano A."/>
            <person name="Britton M."/>
            <person name="Zimin A.V."/>
            <person name="Zaini P.A."/>
            <person name="Workman R."/>
            <person name="Puiu D."/>
            <person name="Bianco L."/>
            <person name="Allen B.J."/>
            <person name="Troggio M."/>
            <person name="Leslie C.A."/>
            <person name="Timp W."/>
            <person name="Dendekar A."/>
            <person name="Salzberg S.L."/>
            <person name="Neale D.B."/>
        </authorList>
    </citation>
    <scope>NUCLEOTIDE SEQUENCE</scope>
    <source>
        <tissue evidence="2">Leaves</tissue>
    </source>
</reference>
<feature type="compositionally biased region" description="Low complexity" evidence="1">
    <location>
        <begin position="165"/>
        <end position="174"/>
    </location>
</feature>
<proteinExistence type="predicted"/>
<feature type="compositionally biased region" description="Basic and acidic residues" evidence="1">
    <location>
        <begin position="73"/>
        <end position="89"/>
    </location>
</feature>
<evidence type="ECO:0000313" key="3">
    <source>
        <dbReference type="Proteomes" id="UP000619265"/>
    </source>
</evidence>
<sequence length="174" mass="20061">MREQRRRRRLAELNREVSAYWRKMERQEHHRTHILDIDSSGVGYERRALPHEERYPPLHFTTWLDRDNFKARMARDRAESSRAAEERAAAVDAEPATSGSSMSSTHRGRLLEDGQEPDSSDEEVVQLPNPGHFENLVYDSEDDVFYYLPQHTVPTDIDAPPPEPTSSDTSSDGQ</sequence>
<feature type="region of interest" description="Disordered" evidence="1">
    <location>
        <begin position="73"/>
        <end position="135"/>
    </location>
</feature>
<protein>
    <submittedName>
        <fullName evidence="2">Uncharacterized protein</fullName>
    </submittedName>
</protein>
<reference evidence="2" key="1">
    <citation type="submission" date="2015-10" db="EMBL/GenBank/DDBJ databases">
        <authorList>
            <person name="Martinez-Garcia P.J."/>
            <person name="Crepeau M.W."/>
            <person name="Puiu D."/>
            <person name="Gonzalez-Ibeas D."/>
            <person name="Whalen J."/>
            <person name="Stevens K."/>
            <person name="Paul R."/>
            <person name="Butterfield T."/>
            <person name="Britton M."/>
            <person name="Reagan R."/>
            <person name="Chakraborty S."/>
            <person name="Walawage S.L."/>
            <person name="Vasquez-Gross H.A."/>
            <person name="Cardeno C."/>
            <person name="Famula R."/>
            <person name="Pratt K."/>
            <person name="Kuruganti S."/>
            <person name="Aradhya M.K."/>
            <person name="Leslie C.A."/>
            <person name="Dandekar A.M."/>
            <person name="Salzberg S.L."/>
            <person name="Wegrzyn J.L."/>
            <person name="Langley C.H."/>
            <person name="Neale D.B."/>
        </authorList>
    </citation>
    <scope>NUCLEOTIDE SEQUENCE</scope>
    <source>
        <tissue evidence="2">Leaves</tissue>
    </source>
</reference>
<accession>A0A834CTL1</accession>
<organism evidence="2 3">
    <name type="scientific">Juglans regia</name>
    <name type="common">English walnut</name>
    <dbReference type="NCBI Taxonomy" id="51240"/>
    <lineage>
        <taxon>Eukaryota</taxon>
        <taxon>Viridiplantae</taxon>
        <taxon>Streptophyta</taxon>
        <taxon>Embryophyta</taxon>
        <taxon>Tracheophyta</taxon>
        <taxon>Spermatophyta</taxon>
        <taxon>Magnoliopsida</taxon>
        <taxon>eudicotyledons</taxon>
        <taxon>Gunneridae</taxon>
        <taxon>Pentapetalae</taxon>
        <taxon>rosids</taxon>
        <taxon>fabids</taxon>
        <taxon>Fagales</taxon>
        <taxon>Juglandaceae</taxon>
        <taxon>Juglans</taxon>
    </lineage>
</organism>
<dbReference type="AlphaFoldDB" id="A0A834CTL1"/>
<evidence type="ECO:0000256" key="1">
    <source>
        <dbReference type="SAM" id="MobiDB-lite"/>
    </source>
</evidence>
<comment type="caution">
    <text evidence="2">The sequence shown here is derived from an EMBL/GenBank/DDBJ whole genome shotgun (WGS) entry which is preliminary data.</text>
</comment>
<evidence type="ECO:0000313" key="2">
    <source>
        <dbReference type="EMBL" id="KAF5465365.1"/>
    </source>
</evidence>
<dbReference type="Proteomes" id="UP000619265">
    <property type="component" value="Unassembled WGS sequence"/>
</dbReference>
<feature type="region of interest" description="Disordered" evidence="1">
    <location>
        <begin position="147"/>
        <end position="174"/>
    </location>
</feature>